<dbReference type="InterPro" id="IPR040085">
    <property type="entry name" value="MJ0674-like"/>
</dbReference>
<evidence type="ECO:0000313" key="8">
    <source>
        <dbReference type="Proteomes" id="UP000001784"/>
    </source>
</evidence>
<reference evidence="7 8" key="1">
    <citation type="submission" date="2006-10" db="EMBL/GenBank/DDBJ databases">
        <title>Complete sequence of Syntrophobacter fumaroxidans MPOB.</title>
        <authorList>
            <consortium name="US DOE Joint Genome Institute"/>
            <person name="Copeland A."/>
            <person name="Lucas S."/>
            <person name="Lapidus A."/>
            <person name="Barry K."/>
            <person name="Detter J.C."/>
            <person name="Glavina del Rio T."/>
            <person name="Hammon N."/>
            <person name="Israni S."/>
            <person name="Pitluck S."/>
            <person name="Goltsman E.G."/>
            <person name="Martinez M."/>
            <person name="Schmutz J."/>
            <person name="Larimer F."/>
            <person name="Land M."/>
            <person name="Hauser L."/>
            <person name="Kyrpides N."/>
            <person name="Kim E."/>
            <person name="Boone D.R."/>
            <person name="Brockman F."/>
            <person name="Culley D."/>
            <person name="Ferry J."/>
            <person name="Gunsalus R."/>
            <person name="McInerney M.J."/>
            <person name="Morrison M."/>
            <person name="Plugge C."/>
            <person name="Rohlin L."/>
            <person name="Scholten J."/>
            <person name="Sieber J."/>
            <person name="Stams A.J.M."/>
            <person name="Worm P."/>
            <person name="Henstra A.M."/>
            <person name="Richardson P."/>
        </authorList>
    </citation>
    <scope>NUCLEOTIDE SEQUENCE [LARGE SCALE GENOMIC DNA]</scope>
    <source>
        <strain evidence="8">DSM 10017 / MPOB</strain>
    </source>
</reference>
<dbReference type="PANTHER" id="PTHR43075:SF1">
    <property type="entry name" value="FORMATE LYASE ACTIVATING ENZYME, PUTATIVE (AFU_ORTHOLOGUE AFUA_2G15630)-RELATED"/>
    <property type="match status" value="1"/>
</dbReference>
<dbReference type="GO" id="GO:0051536">
    <property type="term" value="F:iron-sulfur cluster binding"/>
    <property type="evidence" value="ECO:0007669"/>
    <property type="project" value="UniProtKB-KW"/>
</dbReference>
<keyword evidence="8" id="KW-1185">Reference proteome</keyword>
<comment type="cofactor">
    <cofactor evidence="5">
        <name>[4Fe-4S] cluster</name>
        <dbReference type="ChEBI" id="CHEBI:49883"/>
    </cofactor>
    <text evidence="5">Binds 1 [4Fe-4S] cluster. The cluster is coordinated with 3 cysteines and an exchangeable S-adenosyl-L-methionine.</text>
</comment>
<organism evidence="7 8">
    <name type="scientific">Syntrophobacter fumaroxidans (strain DSM 10017 / MPOB)</name>
    <dbReference type="NCBI Taxonomy" id="335543"/>
    <lineage>
        <taxon>Bacteria</taxon>
        <taxon>Pseudomonadati</taxon>
        <taxon>Thermodesulfobacteriota</taxon>
        <taxon>Syntrophobacteria</taxon>
        <taxon>Syntrophobacterales</taxon>
        <taxon>Syntrophobacteraceae</taxon>
        <taxon>Syntrophobacter</taxon>
    </lineage>
</organism>
<keyword evidence="3 5" id="KW-0408">Iron</keyword>
<accession>A0LIY1</accession>
<dbReference type="KEGG" id="sfu:Sfum_1696"/>
<dbReference type="InterPro" id="IPR013785">
    <property type="entry name" value="Aldolase_TIM"/>
</dbReference>
<proteinExistence type="predicted"/>
<dbReference type="SUPFAM" id="SSF102114">
    <property type="entry name" value="Radical SAM enzymes"/>
    <property type="match status" value="1"/>
</dbReference>
<dbReference type="EMBL" id="CP000478">
    <property type="protein sequence ID" value="ABK17383.1"/>
    <property type="molecule type" value="Genomic_DNA"/>
</dbReference>
<dbReference type="InterPro" id="IPR016431">
    <property type="entry name" value="Pyrv-formate_lyase-activ_prd"/>
</dbReference>
<dbReference type="GO" id="GO:0046872">
    <property type="term" value="F:metal ion binding"/>
    <property type="evidence" value="ECO:0007669"/>
    <property type="project" value="UniProtKB-KW"/>
</dbReference>
<feature type="domain" description="Radical SAM core" evidence="6">
    <location>
        <begin position="103"/>
        <end position="234"/>
    </location>
</feature>
<gene>
    <name evidence="7" type="ordered locus">Sfum_1696</name>
</gene>
<sequence length="336" mass="37390">MCGSTCSIMCPPRAQPVRVFFARESPVPAAYLEAHATGRLAESIRRSFRWMRKCTMCPRMCGVDRMSGEKGTCRTGRHAVVASYGPHYGEERPLVGRGGSGTIFFSHCNLFCSFCQNWEISHGGEGSPVPAETLAQVMIRLQDQGCHNINFVTPSHVIPQILEALPIAVEKGLHVPLVYNCGGYERVSALKLLNGIVDIYMPDFKFWDSETAGSVCDAADYPERARRALREMHRQVGDLVLDARGIARRGLLVRHLVLPDGLAGTAHVMRFLAEEISVDTYVNVMDQYHPCGEAVGAPHLGRRISREEFEAALRNAVQAGLRRLDDRHRHSVFLEF</sequence>
<evidence type="ECO:0000313" key="7">
    <source>
        <dbReference type="EMBL" id="ABK17383.1"/>
    </source>
</evidence>
<evidence type="ECO:0000256" key="2">
    <source>
        <dbReference type="ARBA" id="ARBA00022723"/>
    </source>
</evidence>
<keyword evidence="4 5" id="KW-0411">Iron-sulfur</keyword>
<feature type="binding site" evidence="5">
    <location>
        <position position="115"/>
    </location>
    <ligand>
        <name>[4Fe-4S] cluster</name>
        <dbReference type="ChEBI" id="CHEBI:49883"/>
        <note>4Fe-4S-S-AdoMet</note>
    </ligand>
</feature>
<evidence type="ECO:0000256" key="3">
    <source>
        <dbReference type="ARBA" id="ARBA00023004"/>
    </source>
</evidence>
<dbReference type="RefSeq" id="WP_011698553.1">
    <property type="nucleotide sequence ID" value="NC_008554.1"/>
</dbReference>
<keyword evidence="1 5" id="KW-0949">S-adenosyl-L-methionine</keyword>
<protein>
    <submittedName>
        <fullName evidence="7">Radical SAM domain protein</fullName>
    </submittedName>
</protein>
<dbReference type="AlphaFoldDB" id="A0LIY1"/>
<evidence type="ECO:0000256" key="5">
    <source>
        <dbReference type="PIRSR" id="PIRSR004869-50"/>
    </source>
</evidence>
<name>A0LIY1_SYNFM</name>
<dbReference type="STRING" id="335543.Sfum_1696"/>
<dbReference type="SFLD" id="SFLDG01099">
    <property type="entry name" value="Uncharacterised_Radical_SAM_Su"/>
    <property type="match status" value="1"/>
</dbReference>
<evidence type="ECO:0000256" key="1">
    <source>
        <dbReference type="ARBA" id="ARBA00022691"/>
    </source>
</evidence>
<dbReference type="eggNOG" id="COG1313">
    <property type="taxonomic scope" value="Bacteria"/>
</dbReference>
<keyword evidence="2 5" id="KW-0479">Metal-binding</keyword>
<dbReference type="PIRSF" id="PIRSF004869">
    <property type="entry name" value="PflX_prd"/>
    <property type="match status" value="1"/>
</dbReference>
<evidence type="ECO:0000259" key="6">
    <source>
        <dbReference type="Pfam" id="PF04055"/>
    </source>
</evidence>
<dbReference type="InterPro" id="IPR058240">
    <property type="entry name" value="rSAM_sf"/>
</dbReference>
<dbReference type="GO" id="GO:0003824">
    <property type="term" value="F:catalytic activity"/>
    <property type="evidence" value="ECO:0007669"/>
    <property type="project" value="InterPro"/>
</dbReference>
<dbReference type="PANTHER" id="PTHR43075">
    <property type="entry name" value="FORMATE LYASE ACTIVATING ENZYME, PUTATIVE (AFU_ORTHOLOGUE AFUA_2G15630)-RELATED"/>
    <property type="match status" value="1"/>
</dbReference>
<feature type="binding site" evidence="5">
    <location>
        <position position="112"/>
    </location>
    <ligand>
        <name>[4Fe-4S] cluster</name>
        <dbReference type="ChEBI" id="CHEBI:49883"/>
        <note>4Fe-4S-S-AdoMet</note>
    </ligand>
</feature>
<dbReference type="HOGENOM" id="CLU_062674_0_1_7"/>
<dbReference type="InParanoid" id="A0LIY1"/>
<feature type="binding site" evidence="5">
    <location>
        <position position="108"/>
    </location>
    <ligand>
        <name>[4Fe-4S] cluster</name>
        <dbReference type="ChEBI" id="CHEBI:49883"/>
        <note>4Fe-4S-S-AdoMet</note>
    </ligand>
</feature>
<dbReference type="Proteomes" id="UP000001784">
    <property type="component" value="Chromosome"/>
</dbReference>
<dbReference type="SFLD" id="SFLDS00029">
    <property type="entry name" value="Radical_SAM"/>
    <property type="match status" value="1"/>
</dbReference>
<evidence type="ECO:0000256" key="4">
    <source>
        <dbReference type="ARBA" id="ARBA00023014"/>
    </source>
</evidence>
<dbReference type="InterPro" id="IPR007197">
    <property type="entry name" value="rSAM"/>
</dbReference>
<dbReference type="Gene3D" id="3.20.20.70">
    <property type="entry name" value="Aldolase class I"/>
    <property type="match status" value="1"/>
</dbReference>
<dbReference type="Pfam" id="PF04055">
    <property type="entry name" value="Radical_SAM"/>
    <property type="match status" value="1"/>
</dbReference>
<dbReference type="CDD" id="cd01335">
    <property type="entry name" value="Radical_SAM"/>
    <property type="match status" value="1"/>
</dbReference>